<proteinExistence type="predicted"/>
<dbReference type="EMBL" id="BARS01022952">
    <property type="protein sequence ID" value="GAG05920.1"/>
    <property type="molecule type" value="Genomic_DNA"/>
</dbReference>
<sequence length="86" mass="9438">MRRRVFSVLALCGVFLSVACLSAESNDEKAAVEKLRQREKVLAGVQKLWINSRPKDALLLRILVQARNAQRGIEVGSAVGFGAINM</sequence>
<gene>
    <name evidence="1" type="ORF">S01H1_36619</name>
</gene>
<evidence type="ECO:0000313" key="1">
    <source>
        <dbReference type="EMBL" id="GAG05920.1"/>
    </source>
</evidence>
<comment type="caution">
    <text evidence="1">The sequence shown here is derived from an EMBL/GenBank/DDBJ whole genome shotgun (WGS) entry which is preliminary data.</text>
</comment>
<feature type="non-terminal residue" evidence="1">
    <location>
        <position position="86"/>
    </location>
</feature>
<dbReference type="PROSITE" id="PS51257">
    <property type="entry name" value="PROKAR_LIPOPROTEIN"/>
    <property type="match status" value="1"/>
</dbReference>
<accession>X0UK01</accession>
<name>X0UK01_9ZZZZ</name>
<dbReference type="AlphaFoldDB" id="X0UK01"/>
<organism evidence="1">
    <name type="scientific">marine sediment metagenome</name>
    <dbReference type="NCBI Taxonomy" id="412755"/>
    <lineage>
        <taxon>unclassified sequences</taxon>
        <taxon>metagenomes</taxon>
        <taxon>ecological metagenomes</taxon>
    </lineage>
</organism>
<reference evidence="1" key="1">
    <citation type="journal article" date="2014" name="Front. Microbiol.">
        <title>High frequency of phylogenetically diverse reductive dehalogenase-homologous genes in deep subseafloor sedimentary metagenomes.</title>
        <authorList>
            <person name="Kawai M."/>
            <person name="Futagami T."/>
            <person name="Toyoda A."/>
            <person name="Takaki Y."/>
            <person name="Nishi S."/>
            <person name="Hori S."/>
            <person name="Arai W."/>
            <person name="Tsubouchi T."/>
            <person name="Morono Y."/>
            <person name="Uchiyama I."/>
            <person name="Ito T."/>
            <person name="Fujiyama A."/>
            <person name="Inagaki F."/>
            <person name="Takami H."/>
        </authorList>
    </citation>
    <scope>NUCLEOTIDE SEQUENCE</scope>
    <source>
        <strain evidence="1">Expedition CK06-06</strain>
    </source>
</reference>
<protein>
    <submittedName>
        <fullName evidence="1">Uncharacterized protein</fullName>
    </submittedName>
</protein>